<keyword evidence="2" id="KW-0560">Oxidoreductase</keyword>
<sequence>MSALEGEAAIVTGGGRGIGRAIVRRLLADGSNVLACGRGARPDDLESPVKWIQADVSRSSDAKRVVDAAMTVFGRVSILVNNAGIQVEKTVPQTTDDDWDTVIGVNCKGVFNMCREVIPLMETNGGSIVNVGSISGNVADPSMAIYNASKSFVHGLTRSIAVDHGPKVRCNAVSPGWIMTEMATEGFALAKDPERAITDAVARHPSGRLGKPEDVANAIAWLLDRQAGFVTGQCFIIDGGLTSASPLRPGLF</sequence>
<protein>
    <submittedName>
        <fullName evidence="3">Short-chain dehydrogenase</fullName>
    </submittedName>
</protein>
<gene>
    <name evidence="3" type="ORF">AU467_30435</name>
</gene>
<dbReference type="InterPro" id="IPR002347">
    <property type="entry name" value="SDR_fam"/>
</dbReference>
<reference evidence="3 4" key="1">
    <citation type="submission" date="2015-12" db="EMBL/GenBank/DDBJ databases">
        <title>Draft genome sequence of Mesorhizobium sp. UFLA 01-765, a multitolerant efficient symbiont and plant-growth promoting strain isolated from Zn-mining soil using Leucaena leucocephala as a trap plant.</title>
        <authorList>
            <person name="Rangel W.M."/>
            <person name="Thijs S."/>
            <person name="Longatti S.M."/>
            <person name="Moreira F.M."/>
            <person name="Weyens N."/>
            <person name="Vangronsveld J."/>
            <person name="Van Hamme J.D."/>
            <person name="Bottos E.M."/>
            <person name="Rineau F."/>
        </authorList>
    </citation>
    <scope>NUCLEOTIDE SEQUENCE [LARGE SCALE GENOMIC DNA]</scope>
    <source>
        <strain evidence="3 4">UFLA 01-765</strain>
    </source>
</reference>
<dbReference type="EMBL" id="LPWA01000137">
    <property type="protein sequence ID" value="KUM24404.1"/>
    <property type="molecule type" value="Genomic_DNA"/>
</dbReference>
<dbReference type="AlphaFoldDB" id="A0A101KPJ6"/>
<dbReference type="Gene3D" id="3.40.50.720">
    <property type="entry name" value="NAD(P)-binding Rossmann-like Domain"/>
    <property type="match status" value="1"/>
</dbReference>
<evidence type="ECO:0000313" key="3">
    <source>
        <dbReference type="EMBL" id="KUM24404.1"/>
    </source>
</evidence>
<accession>A0A101KPJ6</accession>
<comment type="similarity">
    <text evidence="1">Belongs to the short-chain dehydrogenases/reductases (SDR) family.</text>
</comment>
<name>A0A101KPJ6_RHILI</name>
<organism evidence="3 4">
    <name type="scientific">Rhizobium loti</name>
    <name type="common">Mesorhizobium loti</name>
    <dbReference type="NCBI Taxonomy" id="381"/>
    <lineage>
        <taxon>Bacteria</taxon>
        <taxon>Pseudomonadati</taxon>
        <taxon>Pseudomonadota</taxon>
        <taxon>Alphaproteobacteria</taxon>
        <taxon>Hyphomicrobiales</taxon>
        <taxon>Phyllobacteriaceae</taxon>
        <taxon>Mesorhizobium</taxon>
    </lineage>
</organism>
<dbReference type="PROSITE" id="PS00061">
    <property type="entry name" value="ADH_SHORT"/>
    <property type="match status" value="1"/>
</dbReference>
<dbReference type="PANTHER" id="PTHR42760">
    <property type="entry name" value="SHORT-CHAIN DEHYDROGENASES/REDUCTASES FAMILY MEMBER"/>
    <property type="match status" value="1"/>
</dbReference>
<dbReference type="PRINTS" id="PR00081">
    <property type="entry name" value="GDHRDH"/>
</dbReference>
<dbReference type="InterPro" id="IPR020904">
    <property type="entry name" value="Sc_DH/Rdtase_CS"/>
</dbReference>
<comment type="caution">
    <text evidence="3">The sequence shown here is derived from an EMBL/GenBank/DDBJ whole genome shotgun (WGS) entry which is preliminary data.</text>
</comment>
<evidence type="ECO:0000256" key="2">
    <source>
        <dbReference type="ARBA" id="ARBA00023002"/>
    </source>
</evidence>
<dbReference type="PANTHER" id="PTHR42760:SF133">
    <property type="entry name" value="3-OXOACYL-[ACYL-CARRIER-PROTEIN] REDUCTASE"/>
    <property type="match status" value="1"/>
</dbReference>
<evidence type="ECO:0000313" key="4">
    <source>
        <dbReference type="Proteomes" id="UP000053176"/>
    </source>
</evidence>
<dbReference type="PRINTS" id="PR00080">
    <property type="entry name" value="SDRFAMILY"/>
</dbReference>
<dbReference type="OrthoDB" id="7568484at2"/>
<dbReference type="Proteomes" id="UP000053176">
    <property type="component" value="Unassembled WGS sequence"/>
</dbReference>
<dbReference type="InterPro" id="IPR036291">
    <property type="entry name" value="NAD(P)-bd_dom_sf"/>
</dbReference>
<evidence type="ECO:0000256" key="1">
    <source>
        <dbReference type="ARBA" id="ARBA00006484"/>
    </source>
</evidence>
<dbReference type="CDD" id="cd05233">
    <property type="entry name" value="SDR_c"/>
    <property type="match status" value="1"/>
</dbReference>
<dbReference type="SUPFAM" id="SSF51735">
    <property type="entry name" value="NAD(P)-binding Rossmann-fold domains"/>
    <property type="match status" value="1"/>
</dbReference>
<proteinExistence type="inferred from homology"/>
<dbReference type="Pfam" id="PF13561">
    <property type="entry name" value="adh_short_C2"/>
    <property type="match status" value="1"/>
</dbReference>
<dbReference type="FunFam" id="3.40.50.720:FF:000084">
    <property type="entry name" value="Short-chain dehydrogenase reductase"/>
    <property type="match status" value="1"/>
</dbReference>
<dbReference type="NCBIfam" id="NF005559">
    <property type="entry name" value="PRK07231.1"/>
    <property type="match status" value="1"/>
</dbReference>
<dbReference type="GO" id="GO:0016616">
    <property type="term" value="F:oxidoreductase activity, acting on the CH-OH group of donors, NAD or NADP as acceptor"/>
    <property type="evidence" value="ECO:0007669"/>
    <property type="project" value="TreeGrafter"/>
</dbReference>